<dbReference type="SUPFAM" id="SSF56112">
    <property type="entry name" value="Protein kinase-like (PK-like)"/>
    <property type="match status" value="1"/>
</dbReference>
<keyword evidence="4" id="KW-0597">Phosphoprotein</keyword>
<evidence type="ECO:0000256" key="25">
    <source>
        <dbReference type="ARBA" id="ARBA00069562"/>
    </source>
</evidence>
<gene>
    <name evidence="30" type="primary">Eif2ak3</name>
    <name evidence="30" type="ORF">MYSCRO_R02808</name>
</gene>
<dbReference type="Gene3D" id="1.10.510.10">
    <property type="entry name" value="Transferase(Phosphotransferase) domain 1"/>
    <property type="match status" value="1"/>
</dbReference>
<evidence type="ECO:0000256" key="11">
    <source>
        <dbReference type="ARBA" id="ARBA00022824"/>
    </source>
</evidence>
<dbReference type="EC" id="2.7.11.1" evidence="2"/>
<evidence type="ECO:0000256" key="3">
    <source>
        <dbReference type="ARBA" id="ARBA00022527"/>
    </source>
</evidence>
<comment type="caution">
    <text evidence="30">The sequence shown here is derived from an EMBL/GenBank/DDBJ whole genome shotgun (WGS) entry which is preliminary data.</text>
</comment>
<keyword evidence="3" id="KW-0723">Serine/threonine-protein kinase</keyword>
<dbReference type="CDD" id="cd14048">
    <property type="entry name" value="STKc_EIF2AK3_PERK"/>
    <property type="match status" value="1"/>
</dbReference>
<protein>
    <recommendedName>
        <fullName evidence="25">Eukaryotic translation initiation factor 2-alpha kinase 3</fullName>
        <ecNumber evidence="2">2.7.11.1</ecNumber>
    </recommendedName>
    <alternativeName>
        <fullName evidence="20">PRKR-like endoplasmic reticulum kinase</fullName>
    </alternativeName>
    <alternativeName>
        <fullName evidence="26">Protein tyrosine kinase EIF2AK3</fullName>
    </alternativeName>
</protein>
<dbReference type="EMBL" id="VYZQ01028314">
    <property type="protein sequence ID" value="NXS18144.1"/>
    <property type="molecule type" value="Genomic_DNA"/>
</dbReference>
<keyword evidence="14" id="KW-1133">Transmembrane helix</keyword>
<keyword evidence="10 30" id="KW-0418">Kinase</keyword>
<evidence type="ECO:0000256" key="14">
    <source>
        <dbReference type="ARBA" id="ARBA00022989"/>
    </source>
</evidence>
<organism evidence="30 31">
    <name type="scientific">Mystacornis crossleyi</name>
    <dbReference type="NCBI Taxonomy" id="98133"/>
    <lineage>
        <taxon>Eukaryota</taxon>
        <taxon>Metazoa</taxon>
        <taxon>Chordata</taxon>
        <taxon>Craniata</taxon>
        <taxon>Vertebrata</taxon>
        <taxon>Euteleostomi</taxon>
        <taxon>Archelosauria</taxon>
        <taxon>Archosauria</taxon>
        <taxon>Dinosauria</taxon>
        <taxon>Saurischia</taxon>
        <taxon>Theropoda</taxon>
        <taxon>Coelurosauria</taxon>
        <taxon>Aves</taxon>
        <taxon>Neognathae</taxon>
        <taxon>Neoaves</taxon>
        <taxon>Telluraves</taxon>
        <taxon>Australaves</taxon>
        <taxon>Passeriformes</taxon>
        <taxon>Sylvioidea</taxon>
        <taxon>Timaliidae</taxon>
        <taxon>Mystacornis</taxon>
    </lineage>
</organism>
<dbReference type="Gene3D" id="3.30.200.20">
    <property type="entry name" value="Phosphorylase Kinase, domain 1"/>
    <property type="match status" value="1"/>
</dbReference>
<evidence type="ECO:0000256" key="28">
    <source>
        <dbReference type="SAM" id="MobiDB-lite"/>
    </source>
</evidence>
<evidence type="ECO:0000256" key="20">
    <source>
        <dbReference type="ARBA" id="ARBA00041500"/>
    </source>
</evidence>
<evidence type="ECO:0000256" key="4">
    <source>
        <dbReference type="ARBA" id="ARBA00022553"/>
    </source>
</evidence>
<evidence type="ECO:0000256" key="7">
    <source>
        <dbReference type="ARBA" id="ARBA00022729"/>
    </source>
</evidence>
<keyword evidence="19" id="KW-0834">Unfolded protein response</keyword>
<evidence type="ECO:0000256" key="15">
    <source>
        <dbReference type="ARBA" id="ARBA00023016"/>
    </source>
</evidence>
<evidence type="ECO:0000256" key="21">
    <source>
        <dbReference type="ARBA" id="ARBA00048659"/>
    </source>
</evidence>
<evidence type="ECO:0000256" key="19">
    <source>
        <dbReference type="ARBA" id="ARBA00023230"/>
    </source>
</evidence>
<sequence>PSCRSLVIISTLDGRIAALDPENSGRKQWDLDVGSGSLVSSSLSKPEVFGNKMIIPSLDGDLFQWDRDRESMEAVPFTVESLLESSYKFGEDVVLVGGKSLTTYGLSSYSGKVKYICSAVGCRRWDDEETEQEETLLLHRTQKTVRAVGPRSGNEKWNFSVGHFELRYVPEIETRAGYIESNFKSTMHKEETKIISDMDEQEAMMKDTVIKVSVADWKVMAFNRRGGHLEWEYQFCTPIASAWLLKDGKVIPISLFDDTSYTANNEVLEDEEDLVEAARGATESSVYLGMFRGQLYLQSSVRISEKFPTNPKALESRNDNAIIPLPKIKWKPLIHSPSRTPVLVGSDEFDKCLSNDKYSHEEYSNGALSVLQYPYDNGYYLPYYKRERNKRSNQITVRFFDDTNYKNIRKKDPVLLLHWWKEIVGTIVFCIVATTFIVRKLFHPHPYSRLRKESETQCQTDCKYEPTGGDIKDNSWSDAKNSGYVSRYLTDFEPIQCLGRGGFGVVFEARNKVDDCNYAIKRIRLPNRELAREKVMREVKALAKLEHPGIVRYFNAWLEAPPERWQEKMDEQWLKDESTDWPLSSPSPMDVPSFKIRTEPFSTKEHIEVTATSSERVRSVGIPCGQSDSSGSQFSPLEFSETDNRDLQQSEDPLLNLQDSVLTGCDVEDSTINSNELGHTLEICSSAVPVVHLKEGRHRDVHGFVFNCGSRMDFEIGQLCSPLSCGKILPSICLPTHVYVSSVYVSRAETQPQGPRSSERSLPSTTWLFTTAWPRAASCCFLPLAGSVCSSPKTLCLYFVVRTETQTLVHYLLCLFLFTSLFSQPSNIFFTMDDIVKVGDFGLVTAMDQDEEEESVLTPMPAYARHTGQVGTKLYMSPEQICGNTYSHKVDIFSLGLILFELLYPFSTQMERVKTLSDVRNLNFPPLFTQKYAQEYTMVKDMLSPSPTERPEAAAIIENPVFEDLELPPKPVLRQRSRTMSLSGNKHSRQPS</sequence>
<dbReference type="Gene3D" id="2.130.10.10">
    <property type="entry name" value="YVTN repeat-like/Quinoprotein amine dehydrogenase"/>
    <property type="match status" value="1"/>
</dbReference>
<dbReference type="GO" id="GO:0005524">
    <property type="term" value="F:ATP binding"/>
    <property type="evidence" value="ECO:0007669"/>
    <property type="project" value="UniProtKB-UniRule"/>
</dbReference>
<comment type="subunit">
    <text evidence="24">Forms dimers with HSPA5/BIP in resting cells. Homotetramerizes in response to endoplasmic reticulum (ER) stress, leading to its activation. Interacts with HSP90B1/GRP94. Interacts with DNAJC3; inhibiting EIF2AK3/PERK activity. Interacts with ATAD3A; ATAD3A and EIF2S1/eIF-2-alpha occupy a common binding site within the cytoplasmic loop of EIF2AK3/PERK, leading to prevent EIF2AK3/PERK association with its substrate EIF2S1/eIF-2-alpha. Interacts with MFN2. Interacts with TMEM33. Interacts with PDIA6. Interacts with LACC1.</text>
</comment>
<evidence type="ECO:0000256" key="9">
    <source>
        <dbReference type="ARBA" id="ARBA00022765"/>
    </source>
</evidence>
<comment type="catalytic activity">
    <reaction evidence="22">
        <text>L-seryl-[protein] + ATP = O-phospho-L-seryl-[protein] + ADP + H(+)</text>
        <dbReference type="Rhea" id="RHEA:17989"/>
        <dbReference type="Rhea" id="RHEA-COMP:9863"/>
        <dbReference type="Rhea" id="RHEA-COMP:11604"/>
        <dbReference type="ChEBI" id="CHEBI:15378"/>
        <dbReference type="ChEBI" id="CHEBI:29999"/>
        <dbReference type="ChEBI" id="CHEBI:30616"/>
        <dbReference type="ChEBI" id="CHEBI:83421"/>
        <dbReference type="ChEBI" id="CHEBI:456216"/>
        <dbReference type="EC" id="2.7.11.1"/>
    </reaction>
    <physiologicalReaction direction="left-to-right" evidence="22">
        <dbReference type="Rhea" id="RHEA:17990"/>
    </physiologicalReaction>
</comment>
<dbReference type="AlphaFoldDB" id="A0A7L2SC27"/>
<dbReference type="PANTHER" id="PTHR11042:SF166">
    <property type="entry name" value="EUKARYOTIC TRANSLATION INITIATION FACTOR 2-ALPHA KINASE 3"/>
    <property type="match status" value="1"/>
</dbReference>
<evidence type="ECO:0000256" key="8">
    <source>
        <dbReference type="ARBA" id="ARBA00022741"/>
    </source>
</evidence>
<evidence type="ECO:0000256" key="16">
    <source>
        <dbReference type="ARBA" id="ARBA00023136"/>
    </source>
</evidence>
<feature type="binding site" evidence="27">
    <location>
        <position position="521"/>
    </location>
    <ligand>
        <name>ATP</name>
        <dbReference type="ChEBI" id="CHEBI:30616"/>
    </ligand>
</feature>
<comment type="catalytic activity">
    <reaction evidence="21">
        <text>L-threonyl-[protein] + ATP = O-phospho-L-threonyl-[protein] + ADP + H(+)</text>
        <dbReference type="Rhea" id="RHEA:46608"/>
        <dbReference type="Rhea" id="RHEA-COMP:11060"/>
        <dbReference type="Rhea" id="RHEA-COMP:11605"/>
        <dbReference type="ChEBI" id="CHEBI:15378"/>
        <dbReference type="ChEBI" id="CHEBI:30013"/>
        <dbReference type="ChEBI" id="CHEBI:30616"/>
        <dbReference type="ChEBI" id="CHEBI:61977"/>
        <dbReference type="ChEBI" id="CHEBI:456216"/>
        <dbReference type="EC" id="2.7.11.1"/>
    </reaction>
    <physiologicalReaction direction="left-to-right" evidence="21">
        <dbReference type="Rhea" id="RHEA:46609"/>
    </physiologicalReaction>
</comment>
<dbReference type="FunFam" id="2.130.10.10:FF:000622">
    <property type="entry name" value="Eukaryotic translation initiation factor 2-alpha kinase 3"/>
    <property type="match status" value="1"/>
</dbReference>
<evidence type="ECO:0000259" key="29">
    <source>
        <dbReference type="PROSITE" id="PS50011"/>
    </source>
</evidence>
<dbReference type="Proteomes" id="UP000537747">
    <property type="component" value="Unassembled WGS sequence"/>
</dbReference>
<dbReference type="GO" id="GO:0006986">
    <property type="term" value="P:response to unfolded protein"/>
    <property type="evidence" value="ECO:0007669"/>
    <property type="project" value="UniProtKB-KW"/>
</dbReference>
<evidence type="ECO:0000256" key="22">
    <source>
        <dbReference type="ARBA" id="ARBA00048977"/>
    </source>
</evidence>
<keyword evidence="7" id="KW-0732">Signal</keyword>
<evidence type="ECO:0000256" key="26">
    <source>
        <dbReference type="ARBA" id="ARBA00078389"/>
    </source>
</evidence>
<dbReference type="SUPFAM" id="SSF50998">
    <property type="entry name" value="Quinoprotein alcohol dehydrogenase-like"/>
    <property type="match status" value="1"/>
</dbReference>
<dbReference type="InterPro" id="IPR011047">
    <property type="entry name" value="Quinoprotein_ADH-like_sf"/>
</dbReference>
<dbReference type="FunFam" id="3.30.200.20:FF:000193">
    <property type="entry name" value="Eukaryotic translation initiation factor 2-alpha kinase 3"/>
    <property type="match status" value="1"/>
</dbReference>
<reference evidence="30 31" key="1">
    <citation type="submission" date="2019-09" db="EMBL/GenBank/DDBJ databases">
        <title>Bird 10,000 Genomes (B10K) Project - Family phase.</title>
        <authorList>
            <person name="Zhang G."/>
        </authorList>
    </citation>
    <scope>NUCLEOTIDE SEQUENCE [LARGE SCALE GENOMIC DNA]</scope>
    <source>
        <strain evidence="30">B10K-DU-002-82</strain>
    </source>
</reference>
<dbReference type="FunFam" id="1.10.510.10:FF:000251">
    <property type="entry name" value="eukaryotic translation initiation factor 2-alpha kinase 3"/>
    <property type="match status" value="1"/>
</dbReference>
<keyword evidence="11" id="KW-0256">Endoplasmic reticulum</keyword>
<name>A0A7L2SC27_9PASS</name>
<evidence type="ECO:0000313" key="31">
    <source>
        <dbReference type="Proteomes" id="UP000537747"/>
    </source>
</evidence>
<feature type="non-terminal residue" evidence="30">
    <location>
        <position position="992"/>
    </location>
</feature>
<dbReference type="InterPro" id="IPR050339">
    <property type="entry name" value="CC_SR_Kinase"/>
</dbReference>
<keyword evidence="17" id="KW-0829">Tyrosine-protein kinase</keyword>
<evidence type="ECO:0000256" key="24">
    <source>
        <dbReference type="ARBA" id="ARBA00062422"/>
    </source>
</evidence>
<keyword evidence="15" id="KW-0346">Stress response</keyword>
<dbReference type="PROSITE" id="PS00107">
    <property type="entry name" value="PROTEIN_KINASE_ATP"/>
    <property type="match status" value="1"/>
</dbReference>
<evidence type="ECO:0000256" key="13">
    <source>
        <dbReference type="ARBA" id="ARBA00022845"/>
    </source>
</evidence>
<evidence type="ECO:0000256" key="23">
    <source>
        <dbReference type="ARBA" id="ARBA00051942"/>
    </source>
</evidence>
<dbReference type="GO" id="GO:0004715">
    <property type="term" value="F:non-membrane spanning protein tyrosine kinase activity"/>
    <property type="evidence" value="ECO:0007669"/>
    <property type="project" value="UniProtKB-EC"/>
</dbReference>
<evidence type="ECO:0000256" key="17">
    <source>
        <dbReference type="ARBA" id="ARBA00023137"/>
    </source>
</evidence>
<dbReference type="InterPro" id="IPR000719">
    <property type="entry name" value="Prot_kinase_dom"/>
</dbReference>
<evidence type="ECO:0000256" key="1">
    <source>
        <dbReference type="ARBA" id="ARBA00004115"/>
    </source>
</evidence>
<dbReference type="PANTHER" id="PTHR11042">
    <property type="entry name" value="EUKARYOTIC TRANSLATION INITIATION FACTOR 2-ALPHA KINASE EIF2-ALPHA KINASE -RELATED"/>
    <property type="match status" value="1"/>
</dbReference>
<keyword evidence="8 27" id="KW-0547">Nucleotide-binding</keyword>
<proteinExistence type="predicted"/>
<evidence type="ECO:0000256" key="12">
    <source>
        <dbReference type="ARBA" id="ARBA00022840"/>
    </source>
</evidence>
<evidence type="ECO:0000313" key="30">
    <source>
        <dbReference type="EMBL" id="NXS18144.1"/>
    </source>
</evidence>
<feature type="non-terminal residue" evidence="30">
    <location>
        <position position="1"/>
    </location>
</feature>
<keyword evidence="6" id="KW-0812">Transmembrane</keyword>
<comment type="subcellular location">
    <subcellularLocation>
        <location evidence="1">Endoplasmic reticulum membrane</location>
        <topology evidence="1">Single-pass type I membrane protein</topology>
    </subcellularLocation>
</comment>
<evidence type="ECO:0000256" key="6">
    <source>
        <dbReference type="ARBA" id="ARBA00022692"/>
    </source>
</evidence>
<evidence type="ECO:0000256" key="10">
    <source>
        <dbReference type="ARBA" id="ARBA00022777"/>
    </source>
</evidence>
<dbReference type="OrthoDB" id="341578at2759"/>
<dbReference type="PROSITE" id="PS50011">
    <property type="entry name" value="PROTEIN_KINASE_DOM"/>
    <property type="match status" value="1"/>
</dbReference>
<accession>A0A7L2SC27</accession>
<dbReference type="InterPro" id="IPR017441">
    <property type="entry name" value="Protein_kinase_ATP_BS"/>
</dbReference>
<keyword evidence="16" id="KW-0472">Membrane</keyword>
<keyword evidence="5" id="KW-0808">Transferase</keyword>
<keyword evidence="31" id="KW-1185">Reference proteome</keyword>
<evidence type="ECO:0000256" key="2">
    <source>
        <dbReference type="ARBA" id="ARBA00012513"/>
    </source>
</evidence>
<evidence type="ECO:0000256" key="18">
    <source>
        <dbReference type="ARBA" id="ARBA00023180"/>
    </source>
</evidence>
<dbReference type="InterPro" id="IPR015943">
    <property type="entry name" value="WD40/YVTN_repeat-like_dom_sf"/>
</dbReference>
<feature type="region of interest" description="Disordered" evidence="28">
    <location>
        <begin position="967"/>
        <end position="992"/>
    </location>
</feature>
<dbReference type="GO" id="GO:0005789">
    <property type="term" value="C:endoplasmic reticulum membrane"/>
    <property type="evidence" value="ECO:0007669"/>
    <property type="project" value="UniProtKB-SubCell"/>
</dbReference>
<keyword evidence="9" id="KW-0013">ADP-ribosylation</keyword>
<dbReference type="GO" id="GO:0004694">
    <property type="term" value="F:eukaryotic translation initiation factor 2alpha kinase activity"/>
    <property type="evidence" value="ECO:0007669"/>
    <property type="project" value="TreeGrafter"/>
</dbReference>
<keyword evidence="18" id="KW-0325">Glycoprotein</keyword>
<evidence type="ECO:0000256" key="5">
    <source>
        <dbReference type="ARBA" id="ARBA00022679"/>
    </source>
</evidence>
<dbReference type="GO" id="GO:0005634">
    <property type="term" value="C:nucleus"/>
    <property type="evidence" value="ECO:0007669"/>
    <property type="project" value="TreeGrafter"/>
</dbReference>
<dbReference type="InterPro" id="IPR011009">
    <property type="entry name" value="Kinase-like_dom_sf"/>
</dbReference>
<keyword evidence="13" id="KW-0810">Translation regulation</keyword>
<keyword evidence="12 27" id="KW-0067">ATP-binding</keyword>
<evidence type="ECO:0000256" key="27">
    <source>
        <dbReference type="PROSITE-ProRule" id="PRU10141"/>
    </source>
</evidence>
<dbReference type="Pfam" id="PF00069">
    <property type="entry name" value="Pkinase"/>
    <property type="match status" value="2"/>
</dbReference>
<dbReference type="CDD" id="cd09768">
    <property type="entry name" value="Luminal_EIF2AK3"/>
    <property type="match status" value="1"/>
</dbReference>
<feature type="domain" description="Protein kinase" evidence="29">
    <location>
        <begin position="492"/>
        <end position="962"/>
    </location>
</feature>
<comment type="catalytic activity">
    <reaction evidence="23">
        <text>L-tyrosyl-[protein] + ATP = O-phospho-L-tyrosyl-[protein] + ADP + H(+)</text>
        <dbReference type="Rhea" id="RHEA:10596"/>
        <dbReference type="Rhea" id="RHEA-COMP:10136"/>
        <dbReference type="Rhea" id="RHEA-COMP:20101"/>
        <dbReference type="ChEBI" id="CHEBI:15378"/>
        <dbReference type="ChEBI" id="CHEBI:30616"/>
        <dbReference type="ChEBI" id="CHEBI:46858"/>
        <dbReference type="ChEBI" id="CHEBI:61978"/>
        <dbReference type="ChEBI" id="CHEBI:456216"/>
        <dbReference type="EC" id="2.7.10.2"/>
    </reaction>
    <physiologicalReaction direction="left-to-right" evidence="23">
        <dbReference type="Rhea" id="RHEA:10597"/>
    </physiologicalReaction>
</comment>